<keyword evidence="1" id="KW-0067">ATP-binding</keyword>
<keyword evidence="1" id="KW-0234">DNA repair</keyword>
<dbReference type="AlphaFoldDB" id="A0A8H5GYC0"/>
<comment type="similarity">
    <text evidence="1">Belongs to the helicase family.</text>
</comment>
<dbReference type="EMBL" id="JAACJP010000039">
    <property type="protein sequence ID" value="KAF5373413.1"/>
    <property type="molecule type" value="Genomic_DNA"/>
</dbReference>
<dbReference type="InterPro" id="IPR027417">
    <property type="entry name" value="P-loop_NTPase"/>
</dbReference>
<protein>
    <recommendedName>
        <fullName evidence="1">ATP-dependent DNA helicase</fullName>
        <ecNumber evidence="1">5.6.2.3</ecNumber>
    </recommendedName>
</protein>
<comment type="catalytic activity">
    <reaction evidence="1">
        <text>ATP + H2O = ADP + phosphate + H(+)</text>
        <dbReference type="Rhea" id="RHEA:13065"/>
        <dbReference type="ChEBI" id="CHEBI:15377"/>
        <dbReference type="ChEBI" id="CHEBI:15378"/>
        <dbReference type="ChEBI" id="CHEBI:30616"/>
        <dbReference type="ChEBI" id="CHEBI:43474"/>
        <dbReference type="ChEBI" id="CHEBI:456216"/>
        <dbReference type="EC" id="5.6.2.3"/>
    </reaction>
</comment>
<comment type="cofactor">
    <cofactor evidence="1">
        <name>Mg(2+)</name>
        <dbReference type="ChEBI" id="CHEBI:18420"/>
    </cofactor>
</comment>
<dbReference type="GO" id="GO:0016787">
    <property type="term" value="F:hydrolase activity"/>
    <property type="evidence" value="ECO:0007669"/>
    <property type="project" value="UniProtKB-KW"/>
</dbReference>
<dbReference type="InterPro" id="IPR051055">
    <property type="entry name" value="PIF1_helicase"/>
</dbReference>
<dbReference type="GO" id="GO:0043139">
    <property type="term" value="F:5'-3' DNA helicase activity"/>
    <property type="evidence" value="ECO:0007669"/>
    <property type="project" value="UniProtKB-EC"/>
</dbReference>
<reference evidence="4 5" key="1">
    <citation type="journal article" date="2020" name="ISME J.">
        <title>Uncovering the hidden diversity of litter-decomposition mechanisms in mushroom-forming fungi.</title>
        <authorList>
            <person name="Floudas D."/>
            <person name="Bentzer J."/>
            <person name="Ahren D."/>
            <person name="Johansson T."/>
            <person name="Persson P."/>
            <person name="Tunlid A."/>
        </authorList>
    </citation>
    <scope>NUCLEOTIDE SEQUENCE [LARGE SCALE GENOMIC DNA]</scope>
    <source>
        <strain evidence="4 5">CBS 661.87</strain>
    </source>
</reference>
<dbReference type="GO" id="GO:0006310">
    <property type="term" value="P:DNA recombination"/>
    <property type="evidence" value="ECO:0007669"/>
    <property type="project" value="UniProtKB-KW"/>
</dbReference>
<dbReference type="InterPro" id="IPR010285">
    <property type="entry name" value="DNA_helicase_pif1-like_DEAD"/>
</dbReference>
<gene>
    <name evidence="4" type="ORF">D9615_009476</name>
</gene>
<keyword evidence="5" id="KW-1185">Reference proteome</keyword>
<keyword evidence="1" id="KW-0378">Hydrolase</keyword>
<evidence type="ECO:0000313" key="5">
    <source>
        <dbReference type="Proteomes" id="UP000565441"/>
    </source>
</evidence>
<dbReference type="SUPFAM" id="SSF52540">
    <property type="entry name" value="P-loop containing nucleoside triphosphate hydrolases"/>
    <property type="match status" value="2"/>
</dbReference>
<evidence type="ECO:0000313" key="4">
    <source>
        <dbReference type="EMBL" id="KAF5373413.1"/>
    </source>
</evidence>
<dbReference type="EC" id="5.6.2.3" evidence="1"/>
<feature type="domain" description="DNA helicase Pif1-like DEAD-box helicase" evidence="3">
    <location>
        <begin position="223"/>
        <end position="430"/>
    </location>
</feature>
<dbReference type="OrthoDB" id="3247165at2759"/>
<proteinExistence type="inferred from homology"/>
<accession>A0A8H5GYC0</accession>
<evidence type="ECO:0000259" key="3">
    <source>
        <dbReference type="Pfam" id="PF05970"/>
    </source>
</evidence>
<organism evidence="4 5">
    <name type="scientific">Tricholomella constricta</name>
    <dbReference type="NCBI Taxonomy" id="117010"/>
    <lineage>
        <taxon>Eukaryota</taxon>
        <taxon>Fungi</taxon>
        <taxon>Dikarya</taxon>
        <taxon>Basidiomycota</taxon>
        <taxon>Agaricomycotina</taxon>
        <taxon>Agaricomycetes</taxon>
        <taxon>Agaricomycetidae</taxon>
        <taxon>Agaricales</taxon>
        <taxon>Tricholomatineae</taxon>
        <taxon>Lyophyllaceae</taxon>
        <taxon>Tricholomella</taxon>
    </lineage>
</organism>
<dbReference type="Proteomes" id="UP000565441">
    <property type="component" value="Unassembled WGS sequence"/>
</dbReference>
<name>A0A8H5GYC0_9AGAR</name>
<evidence type="ECO:0000256" key="1">
    <source>
        <dbReference type="RuleBase" id="RU363044"/>
    </source>
</evidence>
<keyword evidence="1" id="KW-0233">DNA recombination</keyword>
<keyword evidence="1" id="KW-0227">DNA damage</keyword>
<dbReference type="PANTHER" id="PTHR47642">
    <property type="entry name" value="ATP-DEPENDENT DNA HELICASE"/>
    <property type="match status" value="1"/>
</dbReference>
<comment type="caution">
    <text evidence="4">The sequence shown here is derived from an EMBL/GenBank/DDBJ whole genome shotgun (WGS) entry which is preliminary data.</text>
</comment>
<dbReference type="GO" id="GO:0005524">
    <property type="term" value="F:ATP binding"/>
    <property type="evidence" value="ECO:0007669"/>
    <property type="project" value="UniProtKB-KW"/>
</dbReference>
<feature type="region of interest" description="Disordered" evidence="2">
    <location>
        <begin position="815"/>
        <end position="888"/>
    </location>
</feature>
<evidence type="ECO:0000256" key="2">
    <source>
        <dbReference type="SAM" id="MobiDB-lite"/>
    </source>
</evidence>
<keyword evidence="1" id="KW-0547">Nucleotide-binding</keyword>
<dbReference type="Gene3D" id="3.40.50.300">
    <property type="entry name" value="P-loop containing nucleotide triphosphate hydrolases"/>
    <property type="match status" value="1"/>
</dbReference>
<sequence>MLTLFMPWRSGLDLKKEGKTWDDTFADAKFIPRHQTLMKNFNIQYECMDAQDDFHAQMKKGNALLPSWINAQSSFMSEFQQEQRIDDFTFDETRTQDDDELGYSSELGKMRFGKEETMREMCGIIKGSEWHNPESNLLPDDTDLAPEPPEFNIPGSQWKASVAKERAAILEQRTKNMPENAGSNFHKGADPNVVEIVDRSYLTKKCQTGKWKATIKGIVLDFKLNKEQQRAFSIIAAHVANPNSEPLKMYIAGMGGTGKSQVLKAVIKYFETRKESHRFVAVAPTGTAAALLGGSTYHSIFGIYDMLEQTTTQLAQVKSRLTGVNYVFFDEVSMLSCRDLYKISARLAQVLGNADTPFGGMNMIFAGDFAQLPPAMGGEGVALYSRTVGTKGATLVHQEEAIGKALWQQVTTVVILRKNMRQTHNTPEDKKLRKALENMRYKRCTPEDLIFLRSLKSSKSPGYQSITEKQFRNVSIITSFNADKDAINLVGSQRFALETHQTLTDFYSEDLVAPPEDAGDRAKRKAAGNRTRVEKQKVSEKVQKDLWDSPHCSNKKLIPGILSLCVGLPVMIRQNLATELCITRGQEAYVHSWISVPGSYGQRILDTLFVRLKDAPTSVKVPGLPENVVPLTKSTVATVCYLRNDSPLNVSRTQVEVLPNFAMTEYSSQGKTRDFNVVHIQNCVSHQAMYTSLSRGVSARGTITLQGFNSDKITGGASGQLRQEFRELELLDNITCMRFEGKLPEGMHDAGRRNTLIDSFRACKGIDYMPPTINPAIRWSKSDPFLSWVLEDVDWSILTKPSKKASLQPKSVYVPARGTNPDSRKQQHSNIEPQGFQDQKRKLRFDNVAPDDLLNDMPNRKRKKLLGDTGLPALNHNHDEESPSGTPWRDNSCAYDATMAVLHNIWRQNPDVMTVLLSNFNTEHLRPLIAGFNEHARSQAISLENVRDDLRYELFSLSGATFPWGRYTSVHEILDRLLSASEQVMSSVRICTRGHVVGPMQSSISSSLVPVLRVNTNTSIQDYVRRFRIQTSSRCRTCRRNLIRVHTFVQAPPLLAFDLASGNLKLVLNLTVPISTREAQLTAEYTLSGIIYHGRYHFTCRVISPLGSVWKHDGLVAGGSMTYEGNITDISLDDLDNRAPIVAVYALQLPNIT</sequence>
<dbReference type="GO" id="GO:0006281">
    <property type="term" value="P:DNA repair"/>
    <property type="evidence" value="ECO:0007669"/>
    <property type="project" value="UniProtKB-KW"/>
</dbReference>
<dbReference type="GO" id="GO:0000723">
    <property type="term" value="P:telomere maintenance"/>
    <property type="evidence" value="ECO:0007669"/>
    <property type="project" value="InterPro"/>
</dbReference>
<dbReference type="Pfam" id="PF05970">
    <property type="entry name" value="PIF1"/>
    <property type="match status" value="1"/>
</dbReference>
<keyword evidence="1" id="KW-0347">Helicase</keyword>